<dbReference type="Proteomes" id="UP000595221">
    <property type="component" value="Chromosome"/>
</dbReference>
<dbReference type="GO" id="GO:0016829">
    <property type="term" value="F:lyase activity"/>
    <property type="evidence" value="ECO:0007669"/>
    <property type="project" value="UniProtKB-KW"/>
</dbReference>
<organism evidence="1 2">
    <name type="scientific">Rothia kristinae</name>
    <dbReference type="NCBI Taxonomy" id="37923"/>
    <lineage>
        <taxon>Bacteria</taxon>
        <taxon>Bacillati</taxon>
        <taxon>Actinomycetota</taxon>
        <taxon>Actinomycetes</taxon>
        <taxon>Micrococcales</taxon>
        <taxon>Micrococcaceae</taxon>
        <taxon>Rothia</taxon>
    </lineage>
</organism>
<sequence length="151" mass="16868">MRLWSLHPRYLDPKGLVAGWREALLAQKVLQGRTTGYRNHPQLARFRACPDPLAGIAVFLRELHADSARRGYRFDVAKIDAEALARAQALDPIPVSAGQIDYEAGFLAEKLAVRDPERVPALRTDREAGRISPHPLFTIVPGPIADWEKAR</sequence>
<dbReference type="InterPro" id="IPR004260">
    <property type="entry name" value="Pyr-dimer_DNA_glycosylase"/>
</dbReference>
<dbReference type="EMBL" id="CP066078">
    <property type="protein sequence ID" value="QQC58778.1"/>
    <property type="molecule type" value="Genomic_DNA"/>
</dbReference>
<evidence type="ECO:0000313" key="1">
    <source>
        <dbReference type="EMBL" id="QQC58778.1"/>
    </source>
</evidence>
<protein>
    <submittedName>
        <fullName evidence="1">DNA lyase</fullName>
    </submittedName>
</protein>
<name>A0A7T4MSG6_9MICC</name>
<accession>A0A7T4MSG6</accession>
<dbReference type="RefSeq" id="WP_198489814.1">
    <property type="nucleotide sequence ID" value="NZ_CP066078.1"/>
</dbReference>
<evidence type="ECO:0000313" key="2">
    <source>
        <dbReference type="Proteomes" id="UP000595221"/>
    </source>
</evidence>
<reference evidence="1 2" key="1">
    <citation type="submission" date="2020-12" db="EMBL/GenBank/DDBJ databases">
        <title>FDA dAtabase for Regulatory Grade micrObial Sequences (FDA-ARGOS): Supporting development and validation of Infectious Disease Dx tests.</title>
        <authorList>
            <person name="Sproer C."/>
            <person name="Gronow S."/>
            <person name="Severitt S."/>
            <person name="Schroder I."/>
            <person name="Tallon L."/>
            <person name="Sadzewicz L."/>
            <person name="Zhao X."/>
            <person name="Boylan J."/>
            <person name="Ott S."/>
            <person name="Bowen H."/>
            <person name="Vavikolanu K."/>
            <person name="Mehta A."/>
            <person name="Aluvathingal J."/>
            <person name="Nadendla S."/>
            <person name="Lowell S."/>
            <person name="Myers T."/>
            <person name="Yan Y."/>
            <person name="Sichtig H."/>
        </authorList>
    </citation>
    <scope>NUCLEOTIDE SEQUENCE [LARGE SCALE GENOMIC DNA]</scope>
    <source>
        <strain evidence="1 2">FDAARGOS_1001</strain>
    </source>
</reference>
<proteinExistence type="predicted"/>
<dbReference type="Pfam" id="PF03013">
    <property type="entry name" value="Pyr_excise"/>
    <property type="match status" value="1"/>
</dbReference>
<dbReference type="AlphaFoldDB" id="A0A7T4MSG6"/>
<gene>
    <name evidence="1" type="ORF">I6H58_07280</name>
</gene>
<keyword evidence="1" id="KW-0456">Lyase</keyword>